<organism evidence="1">
    <name type="scientific">Salmonella enterica</name>
    <name type="common">Salmonella choleraesuis</name>
    <dbReference type="NCBI Taxonomy" id="28901"/>
    <lineage>
        <taxon>Bacteria</taxon>
        <taxon>Pseudomonadati</taxon>
        <taxon>Pseudomonadota</taxon>
        <taxon>Gammaproteobacteria</taxon>
        <taxon>Enterobacterales</taxon>
        <taxon>Enterobacteriaceae</taxon>
        <taxon>Salmonella</taxon>
    </lineage>
</organism>
<reference evidence="1" key="1">
    <citation type="submission" date="2018-10" db="EMBL/GenBank/DDBJ databases">
        <authorList>
            <consortium name="PulseNet: The National Subtyping Network for Foodborne Disease Surveillance"/>
            <person name="Tarr C.L."/>
            <person name="Trees E."/>
            <person name="Katz L.S."/>
            <person name="Carleton-Romer H.A."/>
            <person name="Stroika S."/>
            <person name="Kucerova Z."/>
            <person name="Roache K.F."/>
            <person name="Sabol A.L."/>
            <person name="Besser J."/>
            <person name="Gerner-Smidt P."/>
        </authorList>
    </citation>
    <scope>NUCLEOTIDE SEQUENCE [LARGE SCALE GENOMIC DNA]</scope>
    <source>
        <strain evidence="1">PNUSAS059279</strain>
    </source>
</reference>
<dbReference type="Proteomes" id="UP000885417">
    <property type="component" value="Unassembled WGS sequence"/>
</dbReference>
<dbReference type="EMBL" id="RNGN01000083">
    <property type="protein sequence ID" value="MFX64916.1"/>
    <property type="molecule type" value="Genomic_DNA"/>
</dbReference>
<dbReference type="RefSeq" id="WP_001159442.1">
    <property type="nucleotide sequence ID" value="NZ_CP030185.1"/>
</dbReference>
<protein>
    <submittedName>
        <fullName evidence="1">Uncharacterized protein</fullName>
    </submittedName>
</protein>
<name>A0A344RV49_SALER</name>
<gene>
    <name evidence="1" type="ORF">ED173_18765</name>
</gene>
<proteinExistence type="predicted"/>
<evidence type="ECO:0000313" key="1">
    <source>
        <dbReference type="EMBL" id="MFX64916.1"/>
    </source>
</evidence>
<comment type="caution">
    <text evidence="1">The sequence shown here is derived from an EMBL/GenBank/DDBJ whole genome shotgun (WGS) entry which is preliminary data.</text>
</comment>
<sequence length="77" mass="8690">MQFFTSSDTVMLCAKTCDRCGRHAKTVVDDIEFNEFLSVNHLAGYGSIFGDSNRLKLDLCQHCLKDVLGQWITVCDQ</sequence>
<dbReference type="AlphaFoldDB" id="A0A344RV49"/>
<accession>A0A344RV49</accession>